<evidence type="ECO:0000256" key="7">
    <source>
        <dbReference type="SAM" id="MobiDB-lite"/>
    </source>
</evidence>
<evidence type="ECO:0000256" key="6">
    <source>
        <dbReference type="ARBA" id="ARBA00023136"/>
    </source>
</evidence>
<comment type="subcellular location">
    <subcellularLocation>
        <location evidence="1">Cell membrane</location>
        <topology evidence="1">Multi-pass membrane protein</topology>
    </subcellularLocation>
</comment>
<dbReference type="GO" id="GO:0005886">
    <property type="term" value="C:plasma membrane"/>
    <property type="evidence" value="ECO:0007669"/>
    <property type="project" value="UniProtKB-SubCell"/>
</dbReference>
<dbReference type="PANTHER" id="PTHR32309">
    <property type="entry name" value="TYROSINE-PROTEIN KINASE"/>
    <property type="match status" value="1"/>
</dbReference>
<sequence length="251" mass="27823">MELKQYWIIVKRRLLLIALIIIVSCLSIGIYSYYFIKPQYSASAKLIVNQYKDSSALLPSIDLGSINSTIGLIKTYKEIIRTPRIMKKVVEEYPELNMSYGELIGKVSVSSVNETQVMSISVRDDSYEKAAKIANAVALVFQKMVPGLMKVDNVSVLDFTDPKENHGPVAPNPKLNIAVAFLLALMMGVGIAFLLDYLDDTIKSEEDIETLLGVPVLTSIPKFRESDSTDRGNKVASTKKLGRESHVSLDS</sequence>
<proteinExistence type="inferred from homology"/>
<dbReference type="PROSITE" id="PS51257">
    <property type="entry name" value="PROKAR_LIPOPROTEIN"/>
    <property type="match status" value="1"/>
</dbReference>
<dbReference type="Pfam" id="PF02706">
    <property type="entry name" value="Wzz"/>
    <property type="match status" value="1"/>
</dbReference>
<feature type="compositionally biased region" description="Basic and acidic residues" evidence="7">
    <location>
        <begin position="241"/>
        <end position="251"/>
    </location>
</feature>
<evidence type="ECO:0000256" key="1">
    <source>
        <dbReference type="ARBA" id="ARBA00004651"/>
    </source>
</evidence>
<evidence type="ECO:0000259" key="9">
    <source>
        <dbReference type="Pfam" id="PF02706"/>
    </source>
</evidence>
<dbReference type="AlphaFoldDB" id="A0A3D9HZA2"/>
<dbReference type="Proteomes" id="UP000256869">
    <property type="component" value="Unassembled WGS sequence"/>
</dbReference>
<dbReference type="InterPro" id="IPR050445">
    <property type="entry name" value="Bact_polysacc_biosynth/exp"/>
</dbReference>
<keyword evidence="3" id="KW-1003">Cell membrane</keyword>
<protein>
    <submittedName>
        <fullName evidence="10">Capsular polysaccharide biosynthesis protein</fullName>
    </submittedName>
</protein>
<comment type="caution">
    <text evidence="10">The sequence shown here is derived from an EMBL/GenBank/DDBJ whole genome shotgun (WGS) entry which is preliminary data.</text>
</comment>
<keyword evidence="11" id="KW-1185">Reference proteome</keyword>
<evidence type="ECO:0000313" key="10">
    <source>
        <dbReference type="EMBL" id="RED54827.1"/>
    </source>
</evidence>
<keyword evidence="5 8" id="KW-1133">Transmembrane helix</keyword>
<evidence type="ECO:0000256" key="5">
    <source>
        <dbReference type="ARBA" id="ARBA00022989"/>
    </source>
</evidence>
<accession>A0A3D9HZA2</accession>
<keyword evidence="6 8" id="KW-0472">Membrane</keyword>
<dbReference type="PANTHER" id="PTHR32309:SF13">
    <property type="entry name" value="FERRIC ENTEROBACTIN TRANSPORT PROTEIN FEPE"/>
    <property type="match status" value="1"/>
</dbReference>
<feature type="region of interest" description="Disordered" evidence="7">
    <location>
        <begin position="225"/>
        <end position="251"/>
    </location>
</feature>
<dbReference type="InterPro" id="IPR003856">
    <property type="entry name" value="LPS_length_determ_N"/>
</dbReference>
<evidence type="ECO:0000313" key="11">
    <source>
        <dbReference type="Proteomes" id="UP000256869"/>
    </source>
</evidence>
<evidence type="ECO:0000256" key="4">
    <source>
        <dbReference type="ARBA" id="ARBA00022692"/>
    </source>
</evidence>
<dbReference type="OrthoDB" id="2360475at2"/>
<feature type="transmembrane region" description="Helical" evidence="8">
    <location>
        <begin position="14"/>
        <end position="36"/>
    </location>
</feature>
<dbReference type="Gene3D" id="3.40.50.300">
    <property type="entry name" value="P-loop containing nucleotide triphosphate hydrolases"/>
    <property type="match status" value="1"/>
</dbReference>
<comment type="similarity">
    <text evidence="2">Belongs to the CpsC/CapA family.</text>
</comment>
<feature type="domain" description="Polysaccharide chain length determinant N-terminal" evidence="9">
    <location>
        <begin position="2"/>
        <end position="92"/>
    </location>
</feature>
<dbReference type="GO" id="GO:0004713">
    <property type="term" value="F:protein tyrosine kinase activity"/>
    <property type="evidence" value="ECO:0007669"/>
    <property type="project" value="TreeGrafter"/>
</dbReference>
<dbReference type="InterPro" id="IPR027417">
    <property type="entry name" value="P-loop_NTPase"/>
</dbReference>
<dbReference type="RefSeq" id="WP_115995182.1">
    <property type="nucleotide sequence ID" value="NZ_QRDY01000021.1"/>
</dbReference>
<name>A0A3D9HZA2_9BACL</name>
<keyword evidence="4 8" id="KW-0812">Transmembrane</keyword>
<feature type="transmembrane region" description="Helical" evidence="8">
    <location>
        <begin position="175"/>
        <end position="195"/>
    </location>
</feature>
<reference evidence="10 11" key="1">
    <citation type="submission" date="2018-07" db="EMBL/GenBank/DDBJ databases">
        <title>Genomic Encyclopedia of Type Strains, Phase III (KMG-III): the genomes of soil and plant-associated and newly described type strains.</title>
        <authorList>
            <person name="Whitman W."/>
        </authorList>
    </citation>
    <scope>NUCLEOTIDE SEQUENCE [LARGE SCALE GENOMIC DNA]</scope>
    <source>
        <strain evidence="10 11">CECT 8236</strain>
    </source>
</reference>
<evidence type="ECO:0000256" key="8">
    <source>
        <dbReference type="SAM" id="Phobius"/>
    </source>
</evidence>
<gene>
    <name evidence="10" type="ORF">DFP95_12183</name>
</gene>
<evidence type="ECO:0000256" key="3">
    <source>
        <dbReference type="ARBA" id="ARBA00022475"/>
    </source>
</evidence>
<evidence type="ECO:0000256" key="2">
    <source>
        <dbReference type="ARBA" id="ARBA00006683"/>
    </source>
</evidence>
<dbReference type="EMBL" id="QRDY01000021">
    <property type="protein sequence ID" value="RED54827.1"/>
    <property type="molecule type" value="Genomic_DNA"/>
</dbReference>
<organism evidence="10 11">
    <name type="scientific">Cohnella lupini</name>
    <dbReference type="NCBI Taxonomy" id="1294267"/>
    <lineage>
        <taxon>Bacteria</taxon>
        <taxon>Bacillati</taxon>
        <taxon>Bacillota</taxon>
        <taxon>Bacilli</taxon>
        <taxon>Bacillales</taxon>
        <taxon>Paenibacillaceae</taxon>
        <taxon>Cohnella</taxon>
    </lineage>
</organism>